<accession>A0A498JA69</accession>
<sequence length="86" mass="10210">MEENAETSLVHKFTKLWQSLADRLRVYQFYKILQFNEHFQENRLYRKISVYLDSLPSIEDSDFTNLFTGVKSNDIFFQHDAANSAV</sequence>
<reference evidence="1 2" key="1">
    <citation type="submission" date="2018-10" db="EMBL/GenBank/DDBJ databases">
        <title>A high-quality apple genome assembly.</title>
        <authorList>
            <person name="Hu J."/>
        </authorList>
    </citation>
    <scope>NUCLEOTIDE SEQUENCE [LARGE SCALE GENOMIC DNA]</scope>
    <source>
        <strain evidence="2">cv. HFTH1</strain>
        <tissue evidence="1">Young leaf</tissue>
    </source>
</reference>
<name>A0A498JA69_MALDO</name>
<dbReference type="AlphaFoldDB" id="A0A498JA69"/>
<dbReference type="EMBL" id="RDQH01000335">
    <property type="protein sequence ID" value="RXH90281.1"/>
    <property type="molecule type" value="Genomic_DNA"/>
</dbReference>
<protein>
    <submittedName>
        <fullName evidence="1">Uncharacterized protein</fullName>
    </submittedName>
</protein>
<proteinExistence type="predicted"/>
<gene>
    <name evidence="1" type="ORF">DVH24_032638</name>
</gene>
<comment type="caution">
    <text evidence="1">The sequence shown here is derived from an EMBL/GenBank/DDBJ whole genome shotgun (WGS) entry which is preliminary data.</text>
</comment>
<evidence type="ECO:0000313" key="2">
    <source>
        <dbReference type="Proteomes" id="UP000290289"/>
    </source>
</evidence>
<organism evidence="1 2">
    <name type="scientific">Malus domestica</name>
    <name type="common">Apple</name>
    <name type="synonym">Pyrus malus</name>
    <dbReference type="NCBI Taxonomy" id="3750"/>
    <lineage>
        <taxon>Eukaryota</taxon>
        <taxon>Viridiplantae</taxon>
        <taxon>Streptophyta</taxon>
        <taxon>Embryophyta</taxon>
        <taxon>Tracheophyta</taxon>
        <taxon>Spermatophyta</taxon>
        <taxon>Magnoliopsida</taxon>
        <taxon>eudicotyledons</taxon>
        <taxon>Gunneridae</taxon>
        <taxon>Pentapetalae</taxon>
        <taxon>rosids</taxon>
        <taxon>fabids</taxon>
        <taxon>Rosales</taxon>
        <taxon>Rosaceae</taxon>
        <taxon>Amygdaloideae</taxon>
        <taxon>Maleae</taxon>
        <taxon>Malus</taxon>
    </lineage>
</organism>
<dbReference type="Proteomes" id="UP000290289">
    <property type="component" value="Chromosome 9"/>
</dbReference>
<dbReference type="STRING" id="3750.A0A498JA69"/>
<evidence type="ECO:0000313" key="1">
    <source>
        <dbReference type="EMBL" id="RXH90281.1"/>
    </source>
</evidence>
<keyword evidence="2" id="KW-1185">Reference proteome</keyword>